<evidence type="ECO:0000313" key="1">
    <source>
        <dbReference type="EMBL" id="UNZ05767.1"/>
    </source>
</evidence>
<dbReference type="Proteomes" id="UP000829494">
    <property type="component" value="Chromosome"/>
</dbReference>
<keyword evidence="2" id="KW-1185">Reference proteome</keyword>
<organism evidence="1 2">
    <name type="scientific">Streptomyces rimosus subsp. rimosus</name>
    <dbReference type="NCBI Taxonomy" id="132474"/>
    <lineage>
        <taxon>Bacteria</taxon>
        <taxon>Bacillati</taxon>
        <taxon>Actinomycetota</taxon>
        <taxon>Actinomycetes</taxon>
        <taxon>Kitasatosporales</taxon>
        <taxon>Streptomycetaceae</taxon>
        <taxon>Streptomyces</taxon>
    </lineage>
</organism>
<accession>A0ABY3Z617</accession>
<proteinExistence type="predicted"/>
<dbReference type="RefSeq" id="WP_003982432.1">
    <property type="nucleotide sequence ID" value="NZ_CP043497.1"/>
</dbReference>
<dbReference type="EMBL" id="CP094298">
    <property type="protein sequence ID" value="UNZ05767.1"/>
    <property type="molecule type" value="Genomic_DNA"/>
</dbReference>
<sequence>MGSGGRGFGMEVSPQVEEYLWEIAEEMAERFGISRAEAVARIGYEWGDTAFEPENDLIFHELPEYWAHVLGCERTAASCWGAAEPGPHCQLRAAPPATARPRPLP</sequence>
<dbReference type="GeneID" id="66855108"/>
<name>A0ABY3Z617_STRRM</name>
<gene>
    <name evidence="1" type="ORF">SRIMR7_26800</name>
</gene>
<reference evidence="1 2" key="1">
    <citation type="submission" date="2022-03" db="EMBL/GenBank/DDBJ databases">
        <title>Complete genome of Streptomyces rimosus ssp. rimosus R7 (=ATCC 10970).</title>
        <authorList>
            <person name="Beganovic S."/>
            <person name="Ruckert C."/>
            <person name="Busche T."/>
            <person name="Kalinowski J."/>
            <person name="Wittmann C."/>
        </authorList>
    </citation>
    <scope>NUCLEOTIDE SEQUENCE [LARGE SCALE GENOMIC DNA]</scope>
    <source>
        <strain evidence="1 2">R7</strain>
    </source>
</reference>
<evidence type="ECO:0000313" key="2">
    <source>
        <dbReference type="Proteomes" id="UP000829494"/>
    </source>
</evidence>
<protein>
    <submittedName>
        <fullName evidence="1">Uncharacterized protein</fullName>
    </submittedName>
</protein>